<evidence type="ECO:0000313" key="2">
    <source>
        <dbReference type="Proteomes" id="UP000005446"/>
    </source>
</evidence>
<dbReference type="Proteomes" id="UP000005446">
    <property type="component" value="Unassembled WGS sequence"/>
</dbReference>
<dbReference type="EMBL" id="AGUE01000044">
    <property type="protein sequence ID" value="EHL01795.1"/>
    <property type="molecule type" value="Genomic_DNA"/>
</dbReference>
<reference evidence="1 2" key="1">
    <citation type="journal article" date="2012" name="Eukaryot. Cell">
        <title>Genome sequence of the fungus Glarea lozoyensis: the first genome sequence of a species from the Helotiaceae family.</title>
        <authorList>
            <person name="Youssar L."/>
            <person name="Gruening B.A."/>
            <person name="Erxleben A."/>
            <person name="Guenther S."/>
            <person name="Huettel W."/>
        </authorList>
    </citation>
    <scope>NUCLEOTIDE SEQUENCE [LARGE SCALE GENOMIC DNA]</scope>
    <source>
        <strain evidence="2">ATCC 74030 / MF5533</strain>
    </source>
</reference>
<proteinExistence type="predicted"/>
<sequence length="221" mass="24085">MEPPTIKIELEVDNLKNQELGSWPSKPAVAEDGFTNLEAGDAKGSGSYLSVQLTTIQAIDSKHSLFVWHTVYHPGPVGIGVTPCTERKSAVEVDHAFVIEGSVRGIPQKHTCVWTVEENKATERGVPSEVRFAALIEHSQPIICEVSASGWTAGGLKPSHHLKTKTPKEARSLEVDPSQYKGKLVEFELGQDISQYQELLSSWTGKVEGALLEFDQTVVGP</sequence>
<evidence type="ECO:0000313" key="1">
    <source>
        <dbReference type="EMBL" id="EHL01795.1"/>
    </source>
</evidence>
<dbReference type="HOGENOM" id="CLU_083677_0_0_1"/>
<comment type="caution">
    <text evidence="1">The sequence shown here is derived from an EMBL/GenBank/DDBJ whole genome shotgun (WGS) entry which is preliminary data.</text>
</comment>
<organism evidence="1 2">
    <name type="scientific">Glarea lozoyensis (strain ATCC 74030 / MF5533)</name>
    <dbReference type="NCBI Taxonomy" id="1104152"/>
    <lineage>
        <taxon>Eukaryota</taxon>
        <taxon>Fungi</taxon>
        <taxon>Dikarya</taxon>
        <taxon>Ascomycota</taxon>
        <taxon>Pezizomycotina</taxon>
        <taxon>Leotiomycetes</taxon>
        <taxon>Helotiales</taxon>
        <taxon>Helotiaceae</taxon>
        <taxon>Glarea</taxon>
    </lineage>
</organism>
<accession>H0EI02</accession>
<dbReference type="AlphaFoldDB" id="H0EI02"/>
<protein>
    <submittedName>
        <fullName evidence="1">Uncharacterized protein</fullName>
    </submittedName>
</protein>
<name>H0EI02_GLAL7</name>
<dbReference type="OrthoDB" id="5130989at2759"/>
<gene>
    <name evidence="1" type="ORF">M7I_2147</name>
</gene>
<keyword evidence="2" id="KW-1185">Reference proteome</keyword>
<dbReference type="InParanoid" id="H0EI02"/>